<dbReference type="InterPro" id="IPR054076">
    <property type="entry name" value="ZUO1-like_ZHD"/>
</dbReference>
<dbReference type="CDD" id="cd00167">
    <property type="entry name" value="SANT"/>
    <property type="match status" value="2"/>
</dbReference>
<feature type="domain" description="SANT" evidence="4">
    <location>
        <begin position="632"/>
        <end position="687"/>
    </location>
</feature>
<dbReference type="InterPro" id="IPR017884">
    <property type="entry name" value="SANT_dom"/>
</dbReference>
<evidence type="ECO:0000313" key="6">
    <source>
        <dbReference type="Proteomes" id="UP001491310"/>
    </source>
</evidence>
<gene>
    <name evidence="5" type="ORF">WJX75_005550</name>
</gene>
<dbReference type="PROSITE" id="PS51293">
    <property type="entry name" value="SANT"/>
    <property type="match status" value="1"/>
</dbReference>
<dbReference type="InterPro" id="IPR009057">
    <property type="entry name" value="Homeodomain-like_sf"/>
</dbReference>
<dbReference type="Gene3D" id="1.10.287.110">
    <property type="entry name" value="DnaJ domain"/>
    <property type="match status" value="1"/>
</dbReference>
<evidence type="ECO:0000259" key="4">
    <source>
        <dbReference type="PROSITE" id="PS51293"/>
    </source>
</evidence>
<reference evidence="5 6" key="1">
    <citation type="journal article" date="2024" name="Nat. Commun.">
        <title>Phylogenomics reveals the evolutionary origins of lichenization in chlorophyte algae.</title>
        <authorList>
            <person name="Puginier C."/>
            <person name="Libourel C."/>
            <person name="Otte J."/>
            <person name="Skaloud P."/>
            <person name="Haon M."/>
            <person name="Grisel S."/>
            <person name="Petersen M."/>
            <person name="Berrin J.G."/>
            <person name="Delaux P.M."/>
            <person name="Dal Grande F."/>
            <person name="Keller J."/>
        </authorList>
    </citation>
    <scope>NUCLEOTIDE SEQUENCE [LARGE SCALE GENOMIC DNA]</scope>
    <source>
        <strain evidence="5 6">SAG 216-7</strain>
    </source>
</reference>
<dbReference type="Pfam" id="PF23082">
    <property type="entry name" value="Myb_DNA-binding_2"/>
    <property type="match status" value="1"/>
</dbReference>
<feature type="region of interest" description="Disordered" evidence="1">
    <location>
        <begin position="307"/>
        <end position="331"/>
    </location>
</feature>
<dbReference type="InterPro" id="IPR044634">
    <property type="entry name" value="Zuotin/DnaJC2"/>
</dbReference>
<keyword evidence="6" id="KW-1185">Reference proteome</keyword>
<dbReference type="InterPro" id="IPR001005">
    <property type="entry name" value="SANT/Myb"/>
</dbReference>
<dbReference type="PROSITE" id="PS50090">
    <property type="entry name" value="MYB_LIKE"/>
    <property type="match status" value="1"/>
</dbReference>
<dbReference type="PRINTS" id="PR00625">
    <property type="entry name" value="JDOMAIN"/>
</dbReference>
<dbReference type="EMBL" id="JALJOT010000010">
    <property type="protein sequence ID" value="KAK9906652.1"/>
    <property type="molecule type" value="Genomic_DNA"/>
</dbReference>
<dbReference type="PROSITE" id="PS50076">
    <property type="entry name" value="DNAJ_2"/>
    <property type="match status" value="1"/>
</dbReference>
<dbReference type="Gene3D" id="1.10.10.60">
    <property type="entry name" value="Homeodomain-like"/>
    <property type="match status" value="2"/>
</dbReference>
<dbReference type="SUPFAM" id="SSF46565">
    <property type="entry name" value="Chaperone J-domain"/>
    <property type="match status" value="1"/>
</dbReference>
<protein>
    <recommendedName>
        <fullName evidence="7">DnaJ-domain-containing protein</fullName>
    </recommendedName>
</protein>
<feature type="compositionally biased region" description="Low complexity" evidence="1">
    <location>
        <begin position="589"/>
        <end position="606"/>
    </location>
</feature>
<feature type="compositionally biased region" description="Polar residues" evidence="1">
    <location>
        <begin position="71"/>
        <end position="86"/>
    </location>
</feature>
<dbReference type="Pfam" id="PF00226">
    <property type="entry name" value="DnaJ"/>
    <property type="match status" value="1"/>
</dbReference>
<evidence type="ECO:0000259" key="2">
    <source>
        <dbReference type="PROSITE" id="PS50076"/>
    </source>
</evidence>
<sequence>MSRNMAQQVMLLAIEYNVDDVPPGGKAVLGALAAPVKHKNKDAAGHKFHEYALRQSGFFEEEEAAVQGVQQDSTVKPSPSQGSFINDDQPPPGVSWKGKKKKKKKSEKEDLYALLGLQNERWTATDAQIKLAYRKSALEHHPDKAGAASADEVTKLAIEEKFKAIQEAYETLSDPARRREFDSTDDFDDTLPMDCAPEDFIKVFGPAFRRNSRWSVATPVPEVGEDETAWEDVDKFYDFWFSFKSWREFPHPDEEDVEQAECREEKRWLERMNSKLREAGKKEEKRRLKEFVENAYRCDPRVIAHKEAQRAERDRKKKEKEAERQRKAEAEEKARAMEAARVAAETAAAAEAAAEARKVRQIEKKATQKERSRLRSLTADMGLIVNEMVELLCTNLQKDDLAAINASLSADGATASDKEALLKERVGEVEHALYGEQRAKEEAAKRAAAEERAAKRAAERQKVQKAKEWSDEEVRLLEKALDKFPQGTVKRWEAVAAYVRTRAVDEVLDMVKHGLKAGRFAPKQDNFAVAKKRQGNTTIASGATQRVEAFTDVDVNLSGKAAAVLGGPAEAAALANGHDTPQANGTGTPRSASKRAPAPMPAAAKEALTENGSSRPRVRPANGKASPAKKPAGEGAWAEEQELALVQALKKFGKDDKERWEHVSQVVPGKSKAECMRRFKELRESFRSKKDAN</sequence>
<dbReference type="SUPFAM" id="SSF46689">
    <property type="entry name" value="Homeodomain-like"/>
    <property type="match status" value="2"/>
</dbReference>
<dbReference type="SMART" id="SM00271">
    <property type="entry name" value="DnaJ"/>
    <property type="match status" value="1"/>
</dbReference>
<feature type="region of interest" description="Disordered" evidence="1">
    <location>
        <begin position="63"/>
        <end position="102"/>
    </location>
</feature>
<accession>A0ABR2YJG4</accession>
<dbReference type="Proteomes" id="UP001491310">
    <property type="component" value="Unassembled WGS sequence"/>
</dbReference>
<dbReference type="Pfam" id="PF00249">
    <property type="entry name" value="Myb_DNA-binding"/>
    <property type="match status" value="1"/>
</dbReference>
<organism evidence="5 6">
    <name type="scientific">Coccomyxa subellipsoidea</name>
    <dbReference type="NCBI Taxonomy" id="248742"/>
    <lineage>
        <taxon>Eukaryota</taxon>
        <taxon>Viridiplantae</taxon>
        <taxon>Chlorophyta</taxon>
        <taxon>core chlorophytes</taxon>
        <taxon>Trebouxiophyceae</taxon>
        <taxon>Trebouxiophyceae incertae sedis</taxon>
        <taxon>Coccomyxaceae</taxon>
        <taxon>Coccomyxa</taxon>
    </lineage>
</organism>
<dbReference type="CDD" id="cd06257">
    <property type="entry name" value="DnaJ"/>
    <property type="match status" value="1"/>
</dbReference>
<dbReference type="PANTHER" id="PTHR43999:SF1">
    <property type="entry name" value="DNAJ HOMOLOG SUBFAMILY C MEMBER 2"/>
    <property type="match status" value="1"/>
</dbReference>
<dbReference type="InterPro" id="IPR036869">
    <property type="entry name" value="J_dom_sf"/>
</dbReference>
<evidence type="ECO:0000313" key="5">
    <source>
        <dbReference type="EMBL" id="KAK9906652.1"/>
    </source>
</evidence>
<evidence type="ECO:0000256" key="1">
    <source>
        <dbReference type="SAM" id="MobiDB-lite"/>
    </source>
</evidence>
<name>A0ABR2YJG4_9CHLO</name>
<evidence type="ECO:0000259" key="3">
    <source>
        <dbReference type="PROSITE" id="PS50090"/>
    </source>
</evidence>
<comment type="caution">
    <text evidence="5">The sequence shown here is derived from an EMBL/GenBank/DDBJ whole genome shotgun (WGS) entry which is preliminary data.</text>
</comment>
<proteinExistence type="predicted"/>
<dbReference type="PANTHER" id="PTHR43999">
    <property type="entry name" value="DNAJ HOMOLOG SUBFAMILY C MEMBER 2"/>
    <property type="match status" value="1"/>
</dbReference>
<evidence type="ECO:0008006" key="7">
    <source>
        <dbReference type="Google" id="ProtNLM"/>
    </source>
</evidence>
<dbReference type="PROSITE" id="PS00636">
    <property type="entry name" value="DNAJ_1"/>
    <property type="match status" value="1"/>
</dbReference>
<feature type="compositionally biased region" description="Polar residues" evidence="1">
    <location>
        <begin position="579"/>
        <end position="588"/>
    </location>
</feature>
<feature type="domain" description="Myb-like" evidence="3">
    <location>
        <begin position="629"/>
        <end position="683"/>
    </location>
</feature>
<dbReference type="InterPro" id="IPR001623">
    <property type="entry name" value="DnaJ_domain"/>
</dbReference>
<dbReference type="InterPro" id="IPR018253">
    <property type="entry name" value="DnaJ_domain_CS"/>
</dbReference>
<dbReference type="SMART" id="SM00717">
    <property type="entry name" value="SANT"/>
    <property type="match status" value="2"/>
</dbReference>
<dbReference type="Pfam" id="PF21884">
    <property type="entry name" value="ZUO1-like_ZHD"/>
    <property type="match status" value="1"/>
</dbReference>
<feature type="domain" description="J" evidence="2">
    <location>
        <begin position="110"/>
        <end position="185"/>
    </location>
</feature>
<feature type="region of interest" description="Disordered" evidence="1">
    <location>
        <begin position="575"/>
        <end position="637"/>
    </location>
</feature>